<dbReference type="InterPro" id="IPR036551">
    <property type="entry name" value="Flavin_trans-like"/>
</dbReference>
<evidence type="ECO:0000256" key="1">
    <source>
        <dbReference type="ARBA" id="ARBA00022993"/>
    </source>
</evidence>
<evidence type="ECO:0000256" key="2">
    <source>
        <dbReference type="ARBA" id="ARBA00038350"/>
    </source>
</evidence>
<accession>A0A2S4VK56</accession>
<dbReference type="InterPro" id="IPR003382">
    <property type="entry name" value="Flavoprotein"/>
</dbReference>
<comment type="similarity">
    <text evidence="2">Belongs to the HFCD (homooligomeric flavin containing Cys decarboxylase) superfamily.</text>
</comment>
<organism evidence="4 5">
    <name type="scientific">Puccinia striiformis</name>
    <dbReference type="NCBI Taxonomy" id="27350"/>
    <lineage>
        <taxon>Eukaryota</taxon>
        <taxon>Fungi</taxon>
        <taxon>Dikarya</taxon>
        <taxon>Basidiomycota</taxon>
        <taxon>Pucciniomycotina</taxon>
        <taxon>Pucciniomycetes</taxon>
        <taxon>Pucciniales</taxon>
        <taxon>Pucciniaceae</taxon>
        <taxon>Puccinia</taxon>
    </lineage>
</organism>
<dbReference type="Gene3D" id="3.40.50.1950">
    <property type="entry name" value="Flavin prenyltransferase-like"/>
    <property type="match status" value="1"/>
</dbReference>
<reference evidence="5" key="2">
    <citation type="journal article" date="2018" name="BMC Genomics">
        <title>Genomic insights into host adaptation between the wheat stripe rust pathogen (Puccinia striiformis f. sp. tritici) and the barley stripe rust pathogen (Puccinia striiformis f. sp. hordei).</title>
        <authorList>
            <person name="Xia C."/>
            <person name="Wang M."/>
            <person name="Yin C."/>
            <person name="Cornejo O.E."/>
            <person name="Hulbert S.H."/>
            <person name="Chen X."/>
        </authorList>
    </citation>
    <scope>NUCLEOTIDE SEQUENCE [LARGE SCALE GENOMIC DNA]</scope>
    <source>
        <strain evidence="5">93TX-2</strain>
    </source>
</reference>
<dbReference type="VEuPathDB" id="FungiDB:PSHT_08918"/>
<name>A0A2S4VK56_9BASI</name>
<evidence type="ECO:0000313" key="4">
    <source>
        <dbReference type="EMBL" id="POW09936.1"/>
    </source>
</evidence>
<dbReference type="VEuPathDB" id="FungiDB:PSTT_07676"/>
<dbReference type="PANTHER" id="PTHR14359:SF6">
    <property type="entry name" value="PHOSPHOPANTOTHENOYLCYSTEINE DECARBOXYLASE"/>
    <property type="match status" value="1"/>
</dbReference>
<dbReference type="Proteomes" id="UP000238274">
    <property type="component" value="Unassembled WGS sequence"/>
</dbReference>
<feature type="domain" description="Flavoprotein" evidence="3">
    <location>
        <begin position="52"/>
        <end position="255"/>
    </location>
</feature>
<dbReference type="OrthoDB" id="1532798at2759"/>
<evidence type="ECO:0000259" key="3">
    <source>
        <dbReference type="Pfam" id="PF02441"/>
    </source>
</evidence>
<dbReference type="EMBL" id="PKSM01000123">
    <property type="protein sequence ID" value="POW09936.1"/>
    <property type="molecule type" value="Genomic_DNA"/>
</dbReference>
<dbReference type="GO" id="GO:0010181">
    <property type="term" value="F:FMN binding"/>
    <property type="evidence" value="ECO:0007669"/>
    <property type="project" value="TreeGrafter"/>
</dbReference>
<dbReference type="GO" id="GO:0071513">
    <property type="term" value="C:phosphopantothenoylcysteine decarboxylase complex"/>
    <property type="evidence" value="ECO:0007669"/>
    <property type="project" value="TreeGrafter"/>
</dbReference>
<dbReference type="Pfam" id="PF02441">
    <property type="entry name" value="Flavoprotein"/>
    <property type="match status" value="1"/>
</dbReference>
<reference evidence="5" key="3">
    <citation type="journal article" date="2018" name="Mol. Plant Microbe Interact.">
        <title>Genome sequence resources for the wheat stripe rust pathogen (Puccinia striiformis f. sp. tritici) and the barley stripe rust pathogen (Puccinia striiformis f. sp. hordei).</title>
        <authorList>
            <person name="Xia C."/>
            <person name="Wang M."/>
            <person name="Yin C."/>
            <person name="Cornejo O.E."/>
            <person name="Hulbert S.H."/>
            <person name="Chen X."/>
        </authorList>
    </citation>
    <scope>NUCLEOTIDE SEQUENCE [LARGE SCALE GENOMIC DNA]</scope>
    <source>
        <strain evidence="5">93TX-2</strain>
    </source>
</reference>
<reference evidence="4 5" key="1">
    <citation type="submission" date="2017-12" db="EMBL/GenBank/DDBJ databases">
        <title>Gene loss provides genomic basis for host adaptation in cereal stripe rust fungi.</title>
        <authorList>
            <person name="Xia C."/>
        </authorList>
    </citation>
    <scope>NUCLEOTIDE SEQUENCE [LARGE SCALE GENOMIC DNA]</scope>
    <source>
        <strain evidence="4 5">93TX-2</strain>
    </source>
</reference>
<keyword evidence="1" id="KW-0173">Coenzyme A biosynthesis</keyword>
<dbReference type="GO" id="GO:0015937">
    <property type="term" value="P:coenzyme A biosynthetic process"/>
    <property type="evidence" value="ECO:0007669"/>
    <property type="project" value="UniProtKB-KW"/>
</dbReference>
<dbReference type="AlphaFoldDB" id="A0A2S4VK56"/>
<dbReference type="GO" id="GO:0004633">
    <property type="term" value="F:phosphopantothenoylcysteine decarboxylase activity"/>
    <property type="evidence" value="ECO:0007669"/>
    <property type="project" value="TreeGrafter"/>
</dbReference>
<proteinExistence type="inferred from homology"/>
<keyword evidence="5" id="KW-1185">Reference proteome</keyword>
<gene>
    <name evidence="4" type="ORF">PSHT_08918</name>
</gene>
<dbReference type="SUPFAM" id="SSF52507">
    <property type="entry name" value="Homo-oligomeric flavin-containing Cys decarboxylases, HFCD"/>
    <property type="match status" value="1"/>
</dbReference>
<sequence>MCEFTILRCGNVCSDVFSLAIVQNQKQSKHLKKELYSGEYAMEKQPKSGNLHVLIGSSGSVAAIKLPLIVKELSQYERLEVQVVTTTAALHFFQPSQLVNAEGKPVKVWTDDEEWKSWSKISDPIVHIELRRWADVILVCPCSANTLAKISNGLCDNLLVGIWMRIYRFIDSDAFVKLSKTSLIRATNPKDTPVIIFPSMNTLMYDHPLTRKQLKTVVEEIGMEVNGPISKTLACGDIGLGAMTEWKDIVDLIVTQFLTNPSKKPTAH</sequence>
<protein>
    <recommendedName>
        <fullName evidence="3">Flavoprotein domain-containing protein</fullName>
    </recommendedName>
</protein>
<dbReference type="PANTHER" id="PTHR14359">
    <property type="entry name" value="HOMO-OLIGOMERIC FLAVIN CONTAINING CYS DECARBOXYLASE FAMILY"/>
    <property type="match status" value="1"/>
</dbReference>
<evidence type="ECO:0000313" key="5">
    <source>
        <dbReference type="Proteomes" id="UP000238274"/>
    </source>
</evidence>
<comment type="caution">
    <text evidence="4">The sequence shown here is derived from an EMBL/GenBank/DDBJ whole genome shotgun (WGS) entry which is preliminary data.</text>
</comment>